<dbReference type="InterPro" id="IPR027417">
    <property type="entry name" value="P-loop_NTPase"/>
</dbReference>
<protein>
    <recommendedName>
        <fullName evidence="3">tRNA threonylcarbamoyladenosine biosynthesis protein TsaE</fullName>
    </recommendedName>
    <alternativeName>
        <fullName evidence="10">t(6)A37 threonylcarbamoyladenosine biosynthesis protein TsaE</fullName>
    </alternativeName>
</protein>
<evidence type="ECO:0000256" key="3">
    <source>
        <dbReference type="ARBA" id="ARBA00019010"/>
    </source>
</evidence>
<keyword evidence="8" id="KW-0067">ATP-binding</keyword>
<dbReference type="Proteomes" id="UP001524587">
    <property type="component" value="Unassembled WGS sequence"/>
</dbReference>
<gene>
    <name evidence="11" type="primary">tsaE</name>
    <name evidence="11" type="ORF">NFI95_15070</name>
</gene>
<evidence type="ECO:0000256" key="5">
    <source>
        <dbReference type="ARBA" id="ARBA00022694"/>
    </source>
</evidence>
<evidence type="ECO:0000256" key="7">
    <source>
        <dbReference type="ARBA" id="ARBA00022741"/>
    </source>
</evidence>
<organism evidence="11 12">
    <name type="scientific">Endosaccharibacter trunci</name>
    <dbReference type="NCBI Taxonomy" id="2812733"/>
    <lineage>
        <taxon>Bacteria</taxon>
        <taxon>Pseudomonadati</taxon>
        <taxon>Pseudomonadota</taxon>
        <taxon>Alphaproteobacteria</taxon>
        <taxon>Acetobacterales</taxon>
        <taxon>Acetobacteraceae</taxon>
        <taxon>Endosaccharibacter</taxon>
    </lineage>
</organism>
<comment type="subcellular location">
    <subcellularLocation>
        <location evidence="1">Cytoplasm</location>
    </subcellularLocation>
</comment>
<accession>A0ABT1WBH1</accession>
<keyword evidence="6" id="KW-0479">Metal-binding</keyword>
<keyword evidence="7" id="KW-0547">Nucleotide-binding</keyword>
<dbReference type="InterPro" id="IPR003442">
    <property type="entry name" value="T6A_TsaE"/>
</dbReference>
<evidence type="ECO:0000256" key="8">
    <source>
        <dbReference type="ARBA" id="ARBA00022840"/>
    </source>
</evidence>
<proteinExistence type="inferred from homology"/>
<name>A0ABT1WBH1_9PROT</name>
<comment type="similarity">
    <text evidence="2">Belongs to the TsaE family.</text>
</comment>
<evidence type="ECO:0000313" key="12">
    <source>
        <dbReference type="Proteomes" id="UP001524587"/>
    </source>
</evidence>
<dbReference type="Gene3D" id="3.40.50.300">
    <property type="entry name" value="P-loop containing nucleotide triphosphate hydrolases"/>
    <property type="match status" value="1"/>
</dbReference>
<dbReference type="NCBIfam" id="TIGR00150">
    <property type="entry name" value="T6A_YjeE"/>
    <property type="match status" value="1"/>
</dbReference>
<evidence type="ECO:0000256" key="10">
    <source>
        <dbReference type="ARBA" id="ARBA00032441"/>
    </source>
</evidence>
<evidence type="ECO:0000256" key="2">
    <source>
        <dbReference type="ARBA" id="ARBA00007599"/>
    </source>
</evidence>
<keyword evidence="12" id="KW-1185">Reference proteome</keyword>
<dbReference type="SUPFAM" id="SSF52540">
    <property type="entry name" value="P-loop containing nucleoside triphosphate hydrolases"/>
    <property type="match status" value="1"/>
</dbReference>
<dbReference type="PANTHER" id="PTHR33540:SF2">
    <property type="entry name" value="TRNA THREONYLCARBAMOYLADENOSINE BIOSYNTHESIS PROTEIN TSAE"/>
    <property type="match status" value="1"/>
</dbReference>
<evidence type="ECO:0000256" key="4">
    <source>
        <dbReference type="ARBA" id="ARBA00022490"/>
    </source>
</evidence>
<dbReference type="Pfam" id="PF02367">
    <property type="entry name" value="TsaE"/>
    <property type="match status" value="1"/>
</dbReference>
<sequence>MSPALTRDLPDLAATEAFGRSLASLLRPGDCILLDGPLGAGKTALARALLRAACGREAMEVPSPSYTLVQGYETPGGLPIHHFDLWRLDGPSALEELGWDEARDGVVLVEWPDRLGALTPEDALRLDLSLLPSSDPDPDAPAPRRVRVHGWAERLAAARLVAA</sequence>
<keyword evidence="9" id="KW-0460">Magnesium</keyword>
<comment type="caution">
    <text evidence="11">The sequence shown here is derived from an EMBL/GenBank/DDBJ whole genome shotgun (WGS) entry which is preliminary data.</text>
</comment>
<dbReference type="RefSeq" id="WP_422865254.1">
    <property type="nucleotide sequence ID" value="NZ_JAMSKV010000016.1"/>
</dbReference>
<keyword evidence="4" id="KW-0963">Cytoplasm</keyword>
<reference evidence="11 12" key="1">
    <citation type="submission" date="2022-06" db="EMBL/GenBank/DDBJ databases">
        <title>Endosaccharibacter gen. nov., sp. nov., endophytic bacteria isolated from sugarcane.</title>
        <authorList>
            <person name="Pitiwittayakul N."/>
            <person name="Yukphan P."/>
            <person name="Charoenyingcharoen P."/>
            <person name="Tanasupawat S."/>
        </authorList>
    </citation>
    <scope>NUCLEOTIDE SEQUENCE [LARGE SCALE GENOMIC DNA]</scope>
    <source>
        <strain evidence="11 12">KSS8</strain>
    </source>
</reference>
<evidence type="ECO:0000256" key="1">
    <source>
        <dbReference type="ARBA" id="ARBA00004496"/>
    </source>
</evidence>
<dbReference type="EMBL" id="JAMSKV010000016">
    <property type="protein sequence ID" value="MCQ8279765.1"/>
    <property type="molecule type" value="Genomic_DNA"/>
</dbReference>
<evidence type="ECO:0000256" key="9">
    <source>
        <dbReference type="ARBA" id="ARBA00022842"/>
    </source>
</evidence>
<evidence type="ECO:0000313" key="11">
    <source>
        <dbReference type="EMBL" id="MCQ8279765.1"/>
    </source>
</evidence>
<dbReference type="PANTHER" id="PTHR33540">
    <property type="entry name" value="TRNA THREONYLCARBAMOYLADENOSINE BIOSYNTHESIS PROTEIN TSAE"/>
    <property type="match status" value="1"/>
</dbReference>
<evidence type="ECO:0000256" key="6">
    <source>
        <dbReference type="ARBA" id="ARBA00022723"/>
    </source>
</evidence>
<keyword evidence="5" id="KW-0819">tRNA processing</keyword>